<reference evidence="2" key="1">
    <citation type="journal article" date="2020" name="mSystems">
        <title>Genome- and Community-Level Interaction Insights into Carbon Utilization and Element Cycling Functions of Hydrothermarchaeota in Hydrothermal Sediment.</title>
        <authorList>
            <person name="Zhou Z."/>
            <person name="Liu Y."/>
            <person name="Xu W."/>
            <person name="Pan J."/>
            <person name="Luo Z.H."/>
            <person name="Li M."/>
        </authorList>
    </citation>
    <scope>NUCLEOTIDE SEQUENCE [LARGE SCALE GENOMIC DNA]</scope>
    <source>
        <strain evidence="2">SpSt-855</strain>
    </source>
</reference>
<protein>
    <submittedName>
        <fullName evidence="2">ROK family protein</fullName>
    </submittedName>
</protein>
<comment type="similarity">
    <text evidence="1">Belongs to the ROK (NagC/XylR) family.</text>
</comment>
<dbReference type="AlphaFoldDB" id="A0A7V5CUB3"/>
<dbReference type="InterPro" id="IPR043129">
    <property type="entry name" value="ATPase_NBD"/>
</dbReference>
<dbReference type="PROSITE" id="PS01125">
    <property type="entry name" value="ROK"/>
    <property type="match status" value="1"/>
</dbReference>
<dbReference type="EMBL" id="DTKL01000078">
    <property type="protein sequence ID" value="HGY95462.1"/>
    <property type="molecule type" value="Genomic_DNA"/>
</dbReference>
<dbReference type="InterPro" id="IPR049874">
    <property type="entry name" value="ROK_cs"/>
</dbReference>
<evidence type="ECO:0000313" key="2">
    <source>
        <dbReference type="EMBL" id="HGY95462.1"/>
    </source>
</evidence>
<comment type="caution">
    <text evidence="2">The sequence shown here is derived from an EMBL/GenBank/DDBJ whole genome shotgun (WGS) entry which is preliminary data.</text>
</comment>
<dbReference type="SUPFAM" id="SSF53067">
    <property type="entry name" value="Actin-like ATPase domain"/>
    <property type="match status" value="1"/>
</dbReference>
<gene>
    <name evidence="2" type="ORF">ENW50_12380</name>
</gene>
<dbReference type="PANTHER" id="PTHR18964">
    <property type="entry name" value="ROK (REPRESSOR, ORF, KINASE) FAMILY"/>
    <property type="match status" value="1"/>
</dbReference>
<dbReference type="InterPro" id="IPR000600">
    <property type="entry name" value="ROK"/>
</dbReference>
<sequence length="334" mass="34615">MEEFSIGVDLGGSNLRVGAFTARGERLKLIAFPTNAVSGPQAVIDSMCEAIRAMHDELAGAREFAGLGVGSPGPLSLPDGVLHQPPNLPGWDGVELRREITARLPWPVWVNSDANMAALAECRLGAGAEYGADSLCMITLGTGVGGGIVLDGRLWHGLSGAAGEVGHGPLILSGPACACGARGCLEVFASATAVVRRARELNLVAATEAHADEAGTQLTAAKIAQMAEAGDAVARGIYEQAGHALGLGLANLINTLNLPLYTIGGGVSAAWNLFAPRMFATLEEFSYVYRMSQPRDPNQYEPGKTHICRARLGSDAGLLGAAMLPIAQRPAVQA</sequence>
<organism evidence="2">
    <name type="scientific">Acidobacterium capsulatum</name>
    <dbReference type="NCBI Taxonomy" id="33075"/>
    <lineage>
        <taxon>Bacteria</taxon>
        <taxon>Pseudomonadati</taxon>
        <taxon>Acidobacteriota</taxon>
        <taxon>Terriglobia</taxon>
        <taxon>Terriglobales</taxon>
        <taxon>Acidobacteriaceae</taxon>
        <taxon>Acidobacterium</taxon>
    </lineage>
</organism>
<dbReference type="PANTHER" id="PTHR18964:SF149">
    <property type="entry name" value="BIFUNCTIONAL UDP-N-ACETYLGLUCOSAMINE 2-EPIMERASE_N-ACETYLMANNOSAMINE KINASE"/>
    <property type="match status" value="1"/>
</dbReference>
<proteinExistence type="inferred from homology"/>
<accession>A0A7V5CUB3</accession>
<dbReference type="Gene3D" id="3.30.420.40">
    <property type="match status" value="2"/>
</dbReference>
<name>A0A7V5CUB3_9BACT</name>
<evidence type="ECO:0000256" key="1">
    <source>
        <dbReference type="ARBA" id="ARBA00006479"/>
    </source>
</evidence>
<dbReference type="Pfam" id="PF00480">
    <property type="entry name" value="ROK"/>
    <property type="match status" value="1"/>
</dbReference>